<gene>
    <name evidence="10" type="primary">LOC115209116</name>
</gene>
<evidence type="ECO:0000256" key="6">
    <source>
        <dbReference type="SAM" id="MobiDB-lite"/>
    </source>
</evidence>
<evidence type="ECO:0000313" key="10">
    <source>
        <dbReference type="RefSeq" id="XP_029633105.1"/>
    </source>
</evidence>
<dbReference type="InterPro" id="IPR001627">
    <property type="entry name" value="Semap_dom"/>
</dbReference>
<sequence length="788" mass="89398">MESWCQRTLTLGKYTVTIFLGFFCTLLVEPIRCVDERFLWKPNSEVVIQGVGNGIEWFTRNETRPNHYRILMVQGDNMMVAARNHFYNISMISLQENMHSEWNASSSAVNSCTIRDKPENCQNYIRVIALNETNLFVCGTNAFKPICRSYDIEHGSYVTRYEYNGVGKCPFDPKHNSTAILVDKHLFTATVTDTSGRDPLIFREMIRTEQHDSRWLNEPDFVSSFEYGDKVYFIYREAAVENINCGKVVFSRIARVCKADQGGLRSLGGIWTTFYKARLNCSIPGEFPFYFNEVEHATNVLSGNHVSSRKFDKSHDIFYAIFNTPENSAPASAVCAFSMKQVIKTFKGRFKGQKSAGHNWLPVSKDETPNPHPEACQQNSKRIDDETLNFIKSHPLMNDAVPSLGDQPILVYTGFNYRFTRVAVHPQYQAVDGRKYDILFIGTNDGHVLKVVNIDQGKKVRSIVIEEIKVFHHGAKVEGLEVYHNFGMEKLVIVSSDDIVSIPLHRCHEKKSCKECVALQDPYCSWLDGKCSAFTSQGEISQIQDIRYGFHARCEEEEINVYHLGSLPNMNKSDRQMPTTATTTTTTITTTTTPVPKTTSKYFARCPPCKPCITPDPKIHVRRPDAKFPWATQPSDGFLDNEIPRIHRNKGIIRLTTPHGNPNEIEAPDHRPIESRNHLTTAEFIPTPIFIGSLVFVFLLASGLGFIVGFKVSTCKDSQDNDSTIDDATANLRVHQENDHYYAKPDNRAPTKYNNYWDGSPRAGKVPNNGSEFRPVNTYTNVKGKTYL</sequence>
<keyword evidence="7" id="KW-0812">Transmembrane</keyword>
<name>A0A6P7S4L4_9MOLL</name>
<dbReference type="GO" id="GO:0030335">
    <property type="term" value="P:positive regulation of cell migration"/>
    <property type="evidence" value="ECO:0007669"/>
    <property type="project" value="TreeGrafter"/>
</dbReference>
<reference evidence="10" key="1">
    <citation type="submission" date="2025-08" db="UniProtKB">
        <authorList>
            <consortium name="RefSeq"/>
        </authorList>
    </citation>
    <scope>IDENTIFICATION</scope>
</reference>
<dbReference type="InterPro" id="IPR027231">
    <property type="entry name" value="Semaphorin"/>
</dbReference>
<evidence type="ECO:0000259" key="8">
    <source>
        <dbReference type="PROSITE" id="PS51004"/>
    </source>
</evidence>
<dbReference type="GO" id="GO:0045499">
    <property type="term" value="F:chemorepellent activity"/>
    <property type="evidence" value="ECO:0007669"/>
    <property type="project" value="TreeGrafter"/>
</dbReference>
<dbReference type="GO" id="GO:0005886">
    <property type="term" value="C:plasma membrane"/>
    <property type="evidence" value="ECO:0007669"/>
    <property type="project" value="TreeGrafter"/>
</dbReference>
<keyword evidence="4" id="KW-0325">Glycoprotein</keyword>
<dbReference type="Gene3D" id="3.30.1680.10">
    <property type="entry name" value="ligand-binding face of the semaphorins, domain 2"/>
    <property type="match status" value="1"/>
</dbReference>
<dbReference type="SMART" id="SM00630">
    <property type="entry name" value="Sema"/>
    <property type="match status" value="1"/>
</dbReference>
<keyword evidence="3" id="KW-1015">Disulfide bond</keyword>
<protein>
    <submittedName>
        <fullName evidence="10">Semaphorin-1A isoform X1</fullName>
    </submittedName>
</protein>
<dbReference type="SUPFAM" id="SSF103575">
    <property type="entry name" value="Plexin repeat"/>
    <property type="match status" value="1"/>
</dbReference>
<evidence type="ECO:0000256" key="2">
    <source>
        <dbReference type="ARBA" id="ARBA00023136"/>
    </source>
</evidence>
<dbReference type="InterPro" id="IPR015943">
    <property type="entry name" value="WD40/YVTN_repeat-like_dom_sf"/>
</dbReference>
<dbReference type="GO" id="GO:0030215">
    <property type="term" value="F:semaphorin receptor binding"/>
    <property type="evidence" value="ECO:0007669"/>
    <property type="project" value="InterPro"/>
</dbReference>
<dbReference type="GO" id="GO:0007411">
    <property type="term" value="P:axon guidance"/>
    <property type="evidence" value="ECO:0007669"/>
    <property type="project" value="TreeGrafter"/>
</dbReference>
<dbReference type="InterPro" id="IPR002165">
    <property type="entry name" value="Plexin_repeat"/>
</dbReference>
<evidence type="ECO:0000256" key="7">
    <source>
        <dbReference type="SAM" id="Phobius"/>
    </source>
</evidence>
<evidence type="ECO:0000313" key="9">
    <source>
        <dbReference type="Proteomes" id="UP000515154"/>
    </source>
</evidence>
<keyword evidence="7" id="KW-1133">Transmembrane helix</keyword>
<accession>A0A6P7S4L4</accession>
<feature type="region of interest" description="Disordered" evidence="6">
    <location>
        <begin position="358"/>
        <end position="377"/>
    </location>
</feature>
<dbReference type="Pfam" id="PF01403">
    <property type="entry name" value="Sema"/>
    <property type="match status" value="1"/>
</dbReference>
<dbReference type="Pfam" id="PF01437">
    <property type="entry name" value="PSI"/>
    <property type="match status" value="1"/>
</dbReference>
<dbReference type="SMART" id="SM00423">
    <property type="entry name" value="PSI"/>
    <property type="match status" value="1"/>
</dbReference>
<evidence type="ECO:0000256" key="1">
    <source>
        <dbReference type="ARBA" id="ARBA00004370"/>
    </source>
</evidence>
<keyword evidence="2 7" id="KW-0472">Membrane</keyword>
<dbReference type="AlphaFoldDB" id="A0A6P7S4L4"/>
<feature type="transmembrane region" description="Helical" evidence="7">
    <location>
        <begin position="689"/>
        <end position="710"/>
    </location>
</feature>
<dbReference type="PANTHER" id="PTHR11036:SF127">
    <property type="entry name" value="SEMAPHORIN-1A"/>
    <property type="match status" value="1"/>
</dbReference>
<organism evidence="9 10">
    <name type="scientific">Octopus sinensis</name>
    <name type="common">East Asian common octopus</name>
    <dbReference type="NCBI Taxonomy" id="2607531"/>
    <lineage>
        <taxon>Eukaryota</taxon>
        <taxon>Metazoa</taxon>
        <taxon>Spiralia</taxon>
        <taxon>Lophotrochozoa</taxon>
        <taxon>Mollusca</taxon>
        <taxon>Cephalopoda</taxon>
        <taxon>Coleoidea</taxon>
        <taxon>Octopodiformes</taxon>
        <taxon>Octopoda</taxon>
        <taxon>Incirrata</taxon>
        <taxon>Octopodidae</taxon>
        <taxon>Octopus</taxon>
    </lineage>
</organism>
<feature type="domain" description="Sema" evidence="8">
    <location>
        <begin position="43"/>
        <end position="504"/>
    </location>
</feature>
<feature type="compositionally biased region" description="Low complexity" evidence="6">
    <location>
        <begin position="578"/>
        <end position="594"/>
    </location>
</feature>
<dbReference type="InterPro" id="IPR016201">
    <property type="entry name" value="PSI"/>
</dbReference>
<dbReference type="PROSITE" id="PS51004">
    <property type="entry name" value="SEMA"/>
    <property type="match status" value="1"/>
</dbReference>
<evidence type="ECO:0000256" key="4">
    <source>
        <dbReference type="ARBA" id="ARBA00023180"/>
    </source>
</evidence>
<evidence type="ECO:0000256" key="5">
    <source>
        <dbReference type="PROSITE-ProRule" id="PRU00352"/>
    </source>
</evidence>
<dbReference type="RefSeq" id="XP_029633105.1">
    <property type="nucleotide sequence ID" value="XM_029777245.2"/>
</dbReference>
<dbReference type="Gene3D" id="2.130.10.10">
    <property type="entry name" value="YVTN repeat-like/Quinoprotein amine dehydrogenase"/>
    <property type="match status" value="1"/>
</dbReference>
<comment type="caution">
    <text evidence="5">Lacks conserved residue(s) required for the propagation of feature annotation.</text>
</comment>
<comment type="subcellular location">
    <subcellularLocation>
        <location evidence="1">Membrane</location>
    </subcellularLocation>
</comment>
<dbReference type="GO" id="GO:0071526">
    <property type="term" value="P:semaphorin-plexin signaling pathway"/>
    <property type="evidence" value="ECO:0007669"/>
    <property type="project" value="TreeGrafter"/>
</dbReference>
<dbReference type="InterPro" id="IPR036352">
    <property type="entry name" value="Semap_dom_sf"/>
</dbReference>
<evidence type="ECO:0000256" key="3">
    <source>
        <dbReference type="ARBA" id="ARBA00023157"/>
    </source>
</evidence>
<dbReference type="FunFam" id="2.130.10.10:FF:000346">
    <property type="entry name" value="Sema-1a, isoform D"/>
    <property type="match status" value="1"/>
</dbReference>
<dbReference type="Proteomes" id="UP000515154">
    <property type="component" value="Linkage group LG3"/>
</dbReference>
<feature type="region of interest" description="Disordered" evidence="6">
    <location>
        <begin position="570"/>
        <end position="594"/>
    </location>
</feature>
<keyword evidence="9" id="KW-1185">Reference proteome</keyword>
<dbReference type="PANTHER" id="PTHR11036">
    <property type="entry name" value="SEMAPHORIN"/>
    <property type="match status" value="1"/>
</dbReference>
<dbReference type="SUPFAM" id="SSF101912">
    <property type="entry name" value="Sema domain"/>
    <property type="match status" value="1"/>
</dbReference>
<dbReference type="KEGG" id="osn:115209116"/>
<proteinExistence type="predicted"/>